<dbReference type="eggNOG" id="COG0581">
    <property type="taxonomic scope" value="Bacteria"/>
</dbReference>
<dbReference type="STRING" id="525903.Taci_0093"/>
<keyword evidence="3" id="KW-0813">Transport</keyword>
<dbReference type="PATRIC" id="fig|525903.6.peg.96"/>
<feature type="transmembrane region" description="Helical" evidence="8">
    <location>
        <begin position="108"/>
        <end position="132"/>
    </location>
</feature>
<dbReference type="PROSITE" id="PS50928">
    <property type="entry name" value="ABC_TM1"/>
    <property type="match status" value="1"/>
</dbReference>
<dbReference type="HOGENOM" id="CLU_033621_2_2_0"/>
<dbReference type="KEGG" id="tai:Taci_0093"/>
<proteinExistence type="inferred from homology"/>
<protein>
    <recommendedName>
        <fullName evidence="8">Phosphate transport system permease protein PstA</fullName>
    </recommendedName>
</protein>
<keyword evidence="11" id="KW-1185">Reference proteome</keyword>
<dbReference type="GO" id="GO:0005315">
    <property type="term" value="F:phosphate transmembrane transporter activity"/>
    <property type="evidence" value="ECO:0007669"/>
    <property type="project" value="InterPro"/>
</dbReference>
<evidence type="ECO:0000256" key="6">
    <source>
        <dbReference type="ARBA" id="ARBA00022989"/>
    </source>
</evidence>
<dbReference type="InterPro" id="IPR035906">
    <property type="entry name" value="MetI-like_sf"/>
</dbReference>
<dbReference type="InterPro" id="IPR000515">
    <property type="entry name" value="MetI-like"/>
</dbReference>
<feature type="transmembrane region" description="Helical" evidence="8">
    <location>
        <begin position="138"/>
        <end position="161"/>
    </location>
</feature>
<dbReference type="InterPro" id="IPR005672">
    <property type="entry name" value="Phosphate_PstA"/>
</dbReference>
<feature type="transmembrane region" description="Helical" evidence="8">
    <location>
        <begin position="64"/>
        <end position="88"/>
    </location>
</feature>
<evidence type="ECO:0000256" key="3">
    <source>
        <dbReference type="ARBA" id="ARBA00022448"/>
    </source>
</evidence>
<keyword evidence="6 8" id="KW-1133">Transmembrane helix</keyword>
<dbReference type="Proteomes" id="UP000002030">
    <property type="component" value="Chromosome"/>
</dbReference>
<reference evidence="10 11" key="1">
    <citation type="journal article" date="2009" name="Stand. Genomic Sci.">
        <title>Complete genome sequence of Thermanaerovibrio acidaminovorans type strain (Su883).</title>
        <authorList>
            <person name="Chovatia M."/>
            <person name="Sikorski J."/>
            <person name="Schroder M."/>
            <person name="Lapidus A."/>
            <person name="Nolan M."/>
            <person name="Tice H."/>
            <person name="Glavina Del Rio T."/>
            <person name="Copeland A."/>
            <person name="Cheng J.F."/>
            <person name="Lucas S."/>
            <person name="Chen F."/>
            <person name="Bruce D."/>
            <person name="Goodwin L."/>
            <person name="Pitluck S."/>
            <person name="Ivanova N."/>
            <person name="Mavromatis K."/>
            <person name="Ovchinnikova G."/>
            <person name="Pati A."/>
            <person name="Chen A."/>
            <person name="Palaniappan K."/>
            <person name="Land M."/>
            <person name="Hauser L."/>
            <person name="Chang Y.J."/>
            <person name="Jeffries C.D."/>
            <person name="Chain P."/>
            <person name="Saunders E."/>
            <person name="Detter J.C."/>
            <person name="Brettin T."/>
            <person name="Rohde M."/>
            <person name="Goker M."/>
            <person name="Spring S."/>
            <person name="Bristow J."/>
            <person name="Markowitz V."/>
            <person name="Hugenholtz P."/>
            <person name="Kyrpides N.C."/>
            <person name="Klenk H.P."/>
            <person name="Eisen J.A."/>
        </authorList>
    </citation>
    <scope>NUCLEOTIDE SEQUENCE [LARGE SCALE GENOMIC DNA]</scope>
    <source>
        <strain evidence="11">ATCC 49978 / DSM 6589 / Su883</strain>
    </source>
</reference>
<keyword evidence="7 8" id="KW-0472">Membrane</keyword>
<dbReference type="RefSeq" id="WP_012868849.1">
    <property type="nucleotide sequence ID" value="NC_013522.1"/>
</dbReference>
<keyword evidence="5 8" id="KW-0812">Transmembrane</keyword>
<dbReference type="GO" id="GO:0005886">
    <property type="term" value="C:plasma membrane"/>
    <property type="evidence" value="ECO:0007669"/>
    <property type="project" value="UniProtKB-SubCell"/>
</dbReference>
<dbReference type="SUPFAM" id="SSF161098">
    <property type="entry name" value="MetI-like"/>
    <property type="match status" value="1"/>
</dbReference>
<sequence>MKIRLVKDRLASWCLWALALLTLGALLAILGFLWVNGSSAITWDFLTQMPRSGMTQGGIATPLVGTIQLMLLSMAFALPIGVATAVYLTEYAPKGPVASAVRLAIRSLAGVPSVVFGLFGLSFFCIFLGLGASMLSASLTLACLVLPVVVTAAETALLNVPKDLRDASFAMGATRWQTIRKVVLPTAMPSIMTGAILGLGRVAGETAPIMFTGAVFFTPNFAKSPFESVMALPYHIYVLATAGTNIDATRPIQYGTSLVLVGTVFLLSLTGIAWRSRLRRSGRA</sequence>
<evidence type="ECO:0000256" key="2">
    <source>
        <dbReference type="ARBA" id="ARBA00007069"/>
    </source>
</evidence>
<dbReference type="AlphaFoldDB" id="D1B7T0"/>
<feature type="transmembrane region" description="Helical" evidence="8">
    <location>
        <begin position="252"/>
        <end position="274"/>
    </location>
</feature>
<dbReference type="Gene3D" id="1.10.3720.10">
    <property type="entry name" value="MetI-like"/>
    <property type="match status" value="1"/>
</dbReference>
<dbReference type="GO" id="GO:0035435">
    <property type="term" value="P:phosphate ion transmembrane transport"/>
    <property type="evidence" value="ECO:0007669"/>
    <property type="project" value="InterPro"/>
</dbReference>
<evidence type="ECO:0000313" key="11">
    <source>
        <dbReference type="Proteomes" id="UP000002030"/>
    </source>
</evidence>
<evidence type="ECO:0000256" key="4">
    <source>
        <dbReference type="ARBA" id="ARBA00022475"/>
    </source>
</evidence>
<dbReference type="OrthoDB" id="9807065at2"/>
<comment type="caution">
    <text evidence="8">Lacks conserved residue(s) required for the propagation of feature annotation.</text>
</comment>
<accession>D1B7T0</accession>
<dbReference type="EMBL" id="CP001818">
    <property type="protein sequence ID" value="ACZ18333.1"/>
    <property type="molecule type" value="Genomic_DNA"/>
</dbReference>
<dbReference type="EnsemblBacteria" id="ACZ18333">
    <property type="protein sequence ID" value="ACZ18333"/>
    <property type="gene ID" value="Taci_0093"/>
</dbReference>
<evidence type="ECO:0000256" key="7">
    <source>
        <dbReference type="ARBA" id="ARBA00023136"/>
    </source>
</evidence>
<evidence type="ECO:0000256" key="1">
    <source>
        <dbReference type="ARBA" id="ARBA00004651"/>
    </source>
</evidence>
<evidence type="ECO:0000259" key="9">
    <source>
        <dbReference type="PROSITE" id="PS50928"/>
    </source>
</evidence>
<evidence type="ECO:0000256" key="8">
    <source>
        <dbReference type="RuleBase" id="RU363043"/>
    </source>
</evidence>
<feature type="domain" description="ABC transmembrane type-1" evidence="9">
    <location>
        <begin position="63"/>
        <end position="271"/>
    </location>
</feature>
<dbReference type="NCBIfam" id="TIGR00974">
    <property type="entry name" value="3a0107s02c"/>
    <property type="match status" value="1"/>
</dbReference>
<keyword evidence="4 8" id="KW-1003">Cell membrane</keyword>
<dbReference type="PANTHER" id="PTHR43470:SF3">
    <property type="entry name" value="PHOSPHATE TRANSPORT SYSTEM PERMEASE PROTEIN PSTA-RELATED"/>
    <property type="match status" value="1"/>
</dbReference>
<feature type="transmembrane region" description="Helical" evidence="8">
    <location>
        <begin position="182"/>
        <end position="203"/>
    </location>
</feature>
<organism evidence="10 11">
    <name type="scientific">Thermanaerovibrio acidaminovorans (strain ATCC 49978 / DSM 6589 / Su883)</name>
    <name type="common">Selenomonas acidaminovorans</name>
    <dbReference type="NCBI Taxonomy" id="525903"/>
    <lineage>
        <taxon>Bacteria</taxon>
        <taxon>Thermotogati</taxon>
        <taxon>Synergistota</taxon>
        <taxon>Synergistia</taxon>
        <taxon>Synergistales</taxon>
        <taxon>Synergistaceae</taxon>
        <taxon>Thermanaerovibrio</taxon>
    </lineage>
</organism>
<comment type="similarity">
    <text evidence="2 8">Belongs to the binding-protein-dependent transport system permease family. CysTW subfamily.</text>
</comment>
<name>D1B7T0_THEAS</name>
<dbReference type="CDD" id="cd06261">
    <property type="entry name" value="TM_PBP2"/>
    <property type="match status" value="1"/>
</dbReference>
<comment type="subcellular location">
    <subcellularLocation>
        <location evidence="1 8">Cell membrane</location>
        <topology evidence="1 8">Multi-pass membrane protein</topology>
    </subcellularLocation>
</comment>
<dbReference type="PANTHER" id="PTHR43470">
    <property type="entry name" value="PHOSPHATE TRANSPORT SYSTEM PERMEASE PROTEIN PSTA-RELATED"/>
    <property type="match status" value="1"/>
</dbReference>
<evidence type="ECO:0000313" key="10">
    <source>
        <dbReference type="EMBL" id="ACZ18333.1"/>
    </source>
</evidence>
<dbReference type="Pfam" id="PF00528">
    <property type="entry name" value="BPD_transp_1"/>
    <property type="match status" value="1"/>
</dbReference>
<evidence type="ECO:0000256" key="5">
    <source>
        <dbReference type="ARBA" id="ARBA00022692"/>
    </source>
</evidence>
<gene>
    <name evidence="10" type="ordered locus">Taci_0093</name>
</gene>